<keyword evidence="2" id="KW-1185">Reference proteome</keyword>
<dbReference type="Proteomes" id="UP001145114">
    <property type="component" value="Unassembled WGS sequence"/>
</dbReference>
<comment type="caution">
    <text evidence="1">The sequence shown here is derived from an EMBL/GenBank/DDBJ whole genome shotgun (WGS) entry which is preliminary data.</text>
</comment>
<proteinExistence type="predicted"/>
<sequence length="269" mass="30746">MGNIINLIEDELPGVYVYSLQLGTGPASDRWAGFFGNVNSQVDQVCQELAANEGLRGGFNAIGFSQGGLFLRAYIERCNNPPVRNLVTFGSPHAGVARLPACKDPNDWACALMHRMAHQGIYSWYVRDHIVPAQYFKDPDRLDLYFEKNIFLPDINNEVRVNQTYADNLASLERFIMVRFTKEDVVVPSISTWFGFVNELDDDIPLQFTELYTEDRLGLRQLDEQGRLLFLTNEGFHMQVSRDLLTNILHKYLKSTPVPPPRFRIQARE</sequence>
<reference evidence="1" key="1">
    <citation type="submission" date="2022-06" db="EMBL/GenBank/DDBJ databases">
        <title>Phylogenomic reconstructions and comparative analyses of Kickxellomycotina fungi.</title>
        <authorList>
            <person name="Reynolds N.K."/>
            <person name="Stajich J.E."/>
            <person name="Barry K."/>
            <person name="Grigoriev I.V."/>
            <person name="Crous P."/>
            <person name="Smith M.E."/>
        </authorList>
    </citation>
    <scope>NUCLEOTIDE SEQUENCE</scope>
    <source>
        <strain evidence="1">RSA 2271</strain>
    </source>
</reference>
<evidence type="ECO:0000313" key="2">
    <source>
        <dbReference type="Proteomes" id="UP001145114"/>
    </source>
</evidence>
<gene>
    <name evidence="1" type="ORF">EV182_000425</name>
</gene>
<name>A0ACC1HYL7_9FUNG</name>
<protein>
    <submittedName>
        <fullName evidence="1">Uncharacterized protein</fullName>
    </submittedName>
</protein>
<evidence type="ECO:0000313" key="1">
    <source>
        <dbReference type="EMBL" id="KAJ1680228.1"/>
    </source>
</evidence>
<accession>A0ACC1HYL7</accession>
<organism evidence="1 2">
    <name type="scientific">Spiromyces aspiralis</name>
    <dbReference type="NCBI Taxonomy" id="68401"/>
    <lineage>
        <taxon>Eukaryota</taxon>
        <taxon>Fungi</taxon>
        <taxon>Fungi incertae sedis</taxon>
        <taxon>Zoopagomycota</taxon>
        <taxon>Kickxellomycotina</taxon>
        <taxon>Kickxellomycetes</taxon>
        <taxon>Kickxellales</taxon>
        <taxon>Kickxellaceae</taxon>
        <taxon>Spiromyces</taxon>
    </lineage>
</organism>
<dbReference type="EMBL" id="JAMZIH010000018">
    <property type="protein sequence ID" value="KAJ1680228.1"/>
    <property type="molecule type" value="Genomic_DNA"/>
</dbReference>